<dbReference type="OrthoDB" id="58570at2759"/>
<dbReference type="GO" id="GO:0006629">
    <property type="term" value="P:lipid metabolic process"/>
    <property type="evidence" value="ECO:0007669"/>
    <property type="project" value="InterPro"/>
</dbReference>
<gene>
    <name evidence="3" type="ORF">CJ030_MR7G016711</name>
</gene>
<keyword evidence="4" id="KW-1185">Reference proteome</keyword>
<evidence type="ECO:0000313" key="4">
    <source>
        <dbReference type="Proteomes" id="UP000516437"/>
    </source>
</evidence>
<dbReference type="InterPro" id="IPR029058">
    <property type="entry name" value="AB_hydrolase_fold"/>
</dbReference>
<dbReference type="Proteomes" id="UP000516437">
    <property type="component" value="Chromosome 7"/>
</dbReference>
<feature type="domain" description="Fungal lipase-type" evidence="2">
    <location>
        <begin position="118"/>
        <end position="176"/>
    </location>
</feature>
<comment type="caution">
    <text evidence="3">The sequence shown here is derived from an EMBL/GenBank/DDBJ whole genome shotgun (WGS) entry which is preliminary data.</text>
</comment>
<reference evidence="3 4" key="1">
    <citation type="journal article" date="2019" name="Plant Biotechnol. J.">
        <title>The red bayberry genome and genetic basis of sex determination.</title>
        <authorList>
            <person name="Jia H.M."/>
            <person name="Jia H.J."/>
            <person name="Cai Q.L."/>
            <person name="Wang Y."/>
            <person name="Zhao H.B."/>
            <person name="Yang W.F."/>
            <person name="Wang G.Y."/>
            <person name="Li Y.H."/>
            <person name="Zhan D.L."/>
            <person name="Shen Y.T."/>
            <person name="Niu Q.F."/>
            <person name="Chang L."/>
            <person name="Qiu J."/>
            <person name="Zhao L."/>
            <person name="Xie H.B."/>
            <person name="Fu W.Y."/>
            <person name="Jin J."/>
            <person name="Li X.W."/>
            <person name="Jiao Y."/>
            <person name="Zhou C.C."/>
            <person name="Tu T."/>
            <person name="Chai C.Y."/>
            <person name="Gao J.L."/>
            <person name="Fan L.J."/>
            <person name="van de Weg E."/>
            <person name="Wang J.Y."/>
            <person name="Gao Z.S."/>
        </authorList>
    </citation>
    <scope>NUCLEOTIDE SEQUENCE [LARGE SCALE GENOMIC DNA]</scope>
    <source>
        <tissue evidence="3">Leaves</tissue>
    </source>
</reference>
<dbReference type="GO" id="GO:0016787">
    <property type="term" value="F:hydrolase activity"/>
    <property type="evidence" value="ECO:0007669"/>
    <property type="project" value="UniProtKB-KW"/>
</dbReference>
<proteinExistence type="predicted"/>
<evidence type="ECO:0000259" key="2">
    <source>
        <dbReference type="Pfam" id="PF01764"/>
    </source>
</evidence>
<dbReference type="Pfam" id="PF01764">
    <property type="entry name" value="Lipase_3"/>
    <property type="match status" value="1"/>
</dbReference>
<dbReference type="Gene3D" id="3.40.50.1820">
    <property type="entry name" value="alpha/beta hydrolase"/>
    <property type="match status" value="1"/>
</dbReference>
<keyword evidence="1" id="KW-0378">Hydrolase</keyword>
<dbReference type="SUPFAM" id="SSF53474">
    <property type="entry name" value="alpha/beta-Hydrolases"/>
    <property type="match status" value="1"/>
</dbReference>
<accession>A0A6A1UZJ2</accession>
<sequence>MIPESDVFSLSGPIHLKPVDWNNAFNRRSVAASLVQGVSIHERDRQHNRHGFQALAPPWWDFFDFRLNDVLVDEDDASIFCSIYEFKYPAPAGNVPKYVIAFRGTLMEKDTILQDLAMDLRCCFNKLHNSPRFQRALDIVQNTVALAGAANVWLAGHSLGSAMALLAGKSMAKMGCFLETYLFNPPFLSVPIEWIEDNRVKHGIRFTRSFLKAGLTIALNGCRFLKHPELDTFVGLSQWIPYLFVNPNDHFCSDYIGYFEQRKKMNENGAGR</sequence>
<evidence type="ECO:0000256" key="1">
    <source>
        <dbReference type="ARBA" id="ARBA00022801"/>
    </source>
</evidence>
<protein>
    <recommendedName>
        <fullName evidence="2">Fungal lipase-type domain-containing protein</fullName>
    </recommendedName>
</protein>
<dbReference type="EMBL" id="RXIC02000025">
    <property type="protein sequence ID" value="KAB1205067.1"/>
    <property type="molecule type" value="Genomic_DNA"/>
</dbReference>
<evidence type="ECO:0000313" key="3">
    <source>
        <dbReference type="EMBL" id="KAB1205067.1"/>
    </source>
</evidence>
<dbReference type="InterPro" id="IPR002921">
    <property type="entry name" value="Fungal_lipase-type"/>
</dbReference>
<dbReference type="PANTHER" id="PTHR31479">
    <property type="entry name" value="ALPHA/BETA-HYDROLASES SUPERFAMILY PROTEIN"/>
    <property type="match status" value="1"/>
</dbReference>
<organism evidence="3 4">
    <name type="scientific">Morella rubra</name>
    <name type="common">Chinese bayberry</name>
    <dbReference type="NCBI Taxonomy" id="262757"/>
    <lineage>
        <taxon>Eukaryota</taxon>
        <taxon>Viridiplantae</taxon>
        <taxon>Streptophyta</taxon>
        <taxon>Embryophyta</taxon>
        <taxon>Tracheophyta</taxon>
        <taxon>Spermatophyta</taxon>
        <taxon>Magnoliopsida</taxon>
        <taxon>eudicotyledons</taxon>
        <taxon>Gunneridae</taxon>
        <taxon>Pentapetalae</taxon>
        <taxon>rosids</taxon>
        <taxon>fabids</taxon>
        <taxon>Fagales</taxon>
        <taxon>Myricaceae</taxon>
        <taxon>Morella</taxon>
    </lineage>
</organism>
<dbReference type="AlphaFoldDB" id="A0A6A1UZJ2"/>
<name>A0A6A1UZJ2_9ROSI</name>
<dbReference type="PANTHER" id="PTHR31479:SF2">
    <property type="entry name" value="ALPHA_BETA-HYDROLASES SUPERFAMILY PROTEIN"/>
    <property type="match status" value="1"/>
</dbReference>